<gene>
    <name evidence="6" type="ORF">SAMN05216259_103127</name>
</gene>
<dbReference type="Gene3D" id="3.30.360.10">
    <property type="entry name" value="Dihydrodipicolinate Reductase, domain 2"/>
    <property type="match status" value="1"/>
</dbReference>
<name>A0A1G9ZEU0_9ACTN</name>
<keyword evidence="7" id="KW-1185">Reference proteome</keyword>
<feature type="domain" description="GFO/IDH/MocA-like oxidoreductase" evidence="5">
    <location>
        <begin position="126"/>
        <end position="246"/>
    </location>
</feature>
<dbReference type="OrthoDB" id="256869at2"/>
<evidence type="ECO:0000259" key="4">
    <source>
        <dbReference type="Pfam" id="PF01408"/>
    </source>
</evidence>
<dbReference type="STRING" id="310781.SAMN05216259_103127"/>
<feature type="region of interest" description="Disordered" evidence="3">
    <location>
        <begin position="313"/>
        <end position="335"/>
    </location>
</feature>
<keyword evidence="2" id="KW-0560">Oxidoreductase</keyword>
<accession>A0A1G9ZEU0</accession>
<dbReference type="Proteomes" id="UP000199341">
    <property type="component" value="Unassembled WGS sequence"/>
</dbReference>
<feature type="domain" description="Gfo/Idh/MocA-like oxidoreductase N-terminal" evidence="4">
    <location>
        <begin position="1"/>
        <end position="118"/>
    </location>
</feature>
<organism evidence="6 7">
    <name type="scientific">Actinacidiphila guanduensis</name>
    <dbReference type="NCBI Taxonomy" id="310781"/>
    <lineage>
        <taxon>Bacteria</taxon>
        <taxon>Bacillati</taxon>
        <taxon>Actinomycetota</taxon>
        <taxon>Actinomycetes</taxon>
        <taxon>Kitasatosporales</taxon>
        <taxon>Streptomycetaceae</taxon>
        <taxon>Actinacidiphila</taxon>
    </lineage>
</organism>
<dbReference type="Gene3D" id="3.40.50.720">
    <property type="entry name" value="NAD(P)-binding Rossmann-like Domain"/>
    <property type="match status" value="1"/>
</dbReference>
<evidence type="ECO:0000256" key="1">
    <source>
        <dbReference type="ARBA" id="ARBA00010928"/>
    </source>
</evidence>
<dbReference type="EMBL" id="FNIE01000003">
    <property type="protein sequence ID" value="SDN19675.1"/>
    <property type="molecule type" value="Genomic_DNA"/>
</dbReference>
<dbReference type="RefSeq" id="WP_093783404.1">
    <property type="nucleotide sequence ID" value="NZ_FNIE01000003.1"/>
</dbReference>
<dbReference type="Pfam" id="PF01408">
    <property type="entry name" value="GFO_IDH_MocA"/>
    <property type="match status" value="1"/>
</dbReference>
<evidence type="ECO:0000259" key="5">
    <source>
        <dbReference type="Pfam" id="PF22725"/>
    </source>
</evidence>
<evidence type="ECO:0000313" key="7">
    <source>
        <dbReference type="Proteomes" id="UP000199341"/>
    </source>
</evidence>
<dbReference type="SUPFAM" id="SSF55347">
    <property type="entry name" value="Glyceraldehyde-3-phosphate dehydrogenase-like, C-terminal domain"/>
    <property type="match status" value="1"/>
</dbReference>
<dbReference type="InterPro" id="IPR000683">
    <property type="entry name" value="Gfo/Idh/MocA-like_OxRdtase_N"/>
</dbReference>
<dbReference type="GO" id="GO:0000166">
    <property type="term" value="F:nucleotide binding"/>
    <property type="evidence" value="ECO:0007669"/>
    <property type="project" value="InterPro"/>
</dbReference>
<dbReference type="AlphaFoldDB" id="A0A1G9ZEU0"/>
<dbReference type="Pfam" id="PF22725">
    <property type="entry name" value="GFO_IDH_MocA_C3"/>
    <property type="match status" value="1"/>
</dbReference>
<dbReference type="GO" id="GO:0016491">
    <property type="term" value="F:oxidoreductase activity"/>
    <property type="evidence" value="ECO:0007669"/>
    <property type="project" value="UniProtKB-KW"/>
</dbReference>
<evidence type="ECO:0000313" key="6">
    <source>
        <dbReference type="EMBL" id="SDN19675.1"/>
    </source>
</evidence>
<feature type="compositionally biased region" description="Basic and acidic residues" evidence="3">
    <location>
        <begin position="316"/>
        <end position="326"/>
    </location>
</feature>
<sequence length="335" mass="34559">MRIGLIGTGRIGAFHAVTLAALPAVTALVVHDADEASARATAERTGARHAGDLDGLLGAGLDGVVIAAPTTAHAELVLAAHRAGLPAFCEKPVAGTLAETDAVLAATADSPVPLQIGFQRRFDAGYRAVREAVAAGRLGWTHTLRACTSDPAPPHPGYLPGSGGIFRDCSVHDFDAIRWVTGREVTEVYATGANRGEDFFAGAGDVDTGACLLTLDDGTLATCTATRYNGAGYDVRLEVCGSRGTMVAGLTDEVPLVPAEGATWPAGPAHRHFMDRFRAAYRAELTAFTQLVAGERDNPCSGQDARAAQAVADAAARSRAEGRPIRLDSPGPAAA</sequence>
<reference evidence="6 7" key="1">
    <citation type="submission" date="2016-10" db="EMBL/GenBank/DDBJ databases">
        <authorList>
            <person name="de Groot N.N."/>
        </authorList>
    </citation>
    <scope>NUCLEOTIDE SEQUENCE [LARGE SCALE GENOMIC DNA]</scope>
    <source>
        <strain evidence="6 7">CGMCC 4.2022</strain>
    </source>
</reference>
<dbReference type="InterPro" id="IPR055170">
    <property type="entry name" value="GFO_IDH_MocA-like_dom"/>
</dbReference>
<dbReference type="SUPFAM" id="SSF51735">
    <property type="entry name" value="NAD(P)-binding Rossmann-fold domains"/>
    <property type="match status" value="1"/>
</dbReference>
<evidence type="ECO:0000256" key="2">
    <source>
        <dbReference type="ARBA" id="ARBA00023002"/>
    </source>
</evidence>
<evidence type="ECO:0000256" key="3">
    <source>
        <dbReference type="SAM" id="MobiDB-lite"/>
    </source>
</evidence>
<dbReference type="PANTHER" id="PTHR42840:SF3">
    <property type="entry name" value="BINDING ROSSMANN FOLD OXIDOREDUCTASE, PUTATIVE (AFU_ORTHOLOGUE AFUA_2G10240)-RELATED"/>
    <property type="match status" value="1"/>
</dbReference>
<dbReference type="InterPro" id="IPR036291">
    <property type="entry name" value="NAD(P)-bd_dom_sf"/>
</dbReference>
<comment type="similarity">
    <text evidence="1">Belongs to the Gfo/Idh/MocA family.</text>
</comment>
<dbReference type="PANTHER" id="PTHR42840">
    <property type="entry name" value="NAD(P)-BINDING ROSSMANN-FOLD SUPERFAMILY PROTEIN-RELATED"/>
    <property type="match status" value="1"/>
</dbReference>
<proteinExistence type="inferred from homology"/>
<protein>
    <submittedName>
        <fullName evidence="6">Myo-inositol 2-dehydrogenase / D-chiro-inositol 1-dehydrogenase</fullName>
    </submittedName>
</protein>